<dbReference type="InterPro" id="IPR036390">
    <property type="entry name" value="WH_DNA-bd_sf"/>
</dbReference>
<keyword evidence="2" id="KW-0808">Transferase</keyword>
<reference evidence="7" key="2">
    <citation type="submission" date="2023-02" db="EMBL/GenBank/DDBJ databases">
        <authorList>
            <person name="Swenson N.G."/>
            <person name="Wegrzyn J.L."/>
            <person name="Mcevoy S.L."/>
        </authorList>
    </citation>
    <scope>NUCLEOTIDE SEQUENCE</scope>
    <source>
        <strain evidence="7">91603</strain>
        <tissue evidence="7">Leaf</tissue>
    </source>
</reference>
<keyword evidence="8" id="KW-1185">Reference proteome</keyword>
<dbReference type="InterPro" id="IPR016461">
    <property type="entry name" value="COMT-like"/>
</dbReference>
<feature type="active site" description="Proton acceptor" evidence="4">
    <location>
        <position position="269"/>
    </location>
</feature>
<keyword evidence="1" id="KW-0489">Methyltransferase</keyword>
<dbReference type="InterPro" id="IPR029063">
    <property type="entry name" value="SAM-dependent_MTases_sf"/>
</dbReference>
<dbReference type="Proteomes" id="UP001064489">
    <property type="component" value="Chromosome 11"/>
</dbReference>
<gene>
    <name evidence="7" type="ORF">LWI28_010208</name>
</gene>
<keyword evidence="3" id="KW-0949">S-adenosyl-L-methionine</keyword>
<evidence type="ECO:0000256" key="2">
    <source>
        <dbReference type="ARBA" id="ARBA00022679"/>
    </source>
</evidence>
<dbReference type="EMBL" id="JAJSOW010000108">
    <property type="protein sequence ID" value="KAI9153364.1"/>
    <property type="molecule type" value="Genomic_DNA"/>
</dbReference>
<dbReference type="InterPro" id="IPR036388">
    <property type="entry name" value="WH-like_DNA-bd_sf"/>
</dbReference>
<dbReference type="Pfam" id="PF00891">
    <property type="entry name" value="Methyltransf_2"/>
    <property type="match status" value="1"/>
</dbReference>
<protein>
    <submittedName>
        <fullName evidence="7">Uncharacterized protein</fullName>
    </submittedName>
</protein>
<evidence type="ECO:0000259" key="5">
    <source>
        <dbReference type="Pfam" id="PF00891"/>
    </source>
</evidence>
<name>A0AAD5NFD0_ACENE</name>
<dbReference type="InterPro" id="IPR001077">
    <property type="entry name" value="COMT_C"/>
</dbReference>
<dbReference type="PIRSF" id="PIRSF005739">
    <property type="entry name" value="O-mtase"/>
    <property type="match status" value="1"/>
</dbReference>
<dbReference type="FunFam" id="3.40.50.150:FF:000061">
    <property type="entry name" value="Caffeic acid O-methyltransferase"/>
    <property type="match status" value="1"/>
</dbReference>
<organism evidence="7 8">
    <name type="scientific">Acer negundo</name>
    <name type="common">Box elder</name>
    <dbReference type="NCBI Taxonomy" id="4023"/>
    <lineage>
        <taxon>Eukaryota</taxon>
        <taxon>Viridiplantae</taxon>
        <taxon>Streptophyta</taxon>
        <taxon>Embryophyta</taxon>
        <taxon>Tracheophyta</taxon>
        <taxon>Spermatophyta</taxon>
        <taxon>Magnoliopsida</taxon>
        <taxon>eudicotyledons</taxon>
        <taxon>Gunneridae</taxon>
        <taxon>Pentapetalae</taxon>
        <taxon>rosids</taxon>
        <taxon>malvids</taxon>
        <taxon>Sapindales</taxon>
        <taxon>Sapindaceae</taxon>
        <taxon>Hippocastanoideae</taxon>
        <taxon>Acereae</taxon>
        <taxon>Acer</taxon>
    </lineage>
</organism>
<evidence type="ECO:0000313" key="7">
    <source>
        <dbReference type="EMBL" id="KAI9153364.1"/>
    </source>
</evidence>
<evidence type="ECO:0000259" key="6">
    <source>
        <dbReference type="Pfam" id="PF08100"/>
    </source>
</evidence>
<evidence type="ECO:0000256" key="3">
    <source>
        <dbReference type="ARBA" id="ARBA00022691"/>
    </source>
</evidence>
<dbReference type="GO" id="GO:0046983">
    <property type="term" value="F:protein dimerization activity"/>
    <property type="evidence" value="ECO:0007669"/>
    <property type="project" value="InterPro"/>
</dbReference>
<dbReference type="SUPFAM" id="SSF53335">
    <property type="entry name" value="S-adenosyl-L-methionine-dependent methyltransferases"/>
    <property type="match status" value="1"/>
</dbReference>
<evidence type="ECO:0000256" key="4">
    <source>
        <dbReference type="PIRSR" id="PIRSR005739-1"/>
    </source>
</evidence>
<dbReference type="Gene3D" id="3.40.50.150">
    <property type="entry name" value="Vaccinia Virus protein VP39"/>
    <property type="match status" value="1"/>
</dbReference>
<dbReference type="GO" id="GO:0032259">
    <property type="term" value="P:methylation"/>
    <property type="evidence" value="ECO:0007669"/>
    <property type="project" value="UniProtKB-KW"/>
</dbReference>
<feature type="domain" description="O-methyltransferase C-terminal" evidence="5">
    <location>
        <begin position="139"/>
        <end position="345"/>
    </location>
</feature>
<dbReference type="PROSITE" id="PS51683">
    <property type="entry name" value="SAM_OMT_II"/>
    <property type="match status" value="1"/>
</dbReference>
<sequence length="363" mass="40551">MAPSVETQPEPKRQQEEEEEAYYSYAMNLVWSVVLPMALRTAVELDVFNIIAKAGPGAKLSPSEIATQIPTTNPNAAIMLDRILRLLASYRVLDCSLNSGRERLYGISRVSKYFVSNEDGVSLAPLLLLPLQSVYLESWPKLKDAIMEGGIPFDMVHGIMHPFEYHAANPKLNEVYNKALFNYTIIMTKKMLESYKGFEQFKQLVDVGGGLGMALSVITSQYPHIKAINFDLPHVINDAPSYPGVEHLSGDMFQSVPKGDAIILKSILHCWDDNNCLRLLKNCYKAIPEDGKVIVMNGVLPLEPETSESARDISLVHVHLMIRGDGATERTKEEYMALATGSGFKGINFVCTVCNYYIMEFFK</sequence>
<dbReference type="GO" id="GO:0008171">
    <property type="term" value="F:O-methyltransferase activity"/>
    <property type="evidence" value="ECO:0007669"/>
    <property type="project" value="InterPro"/>
</dbReference>
<comment type="caution">
    <text evidence="7">The sequence shown here is derived from an EMBL/GenBank/DDBJ whole genome shotgun (WGS) entry which is preliminary data.</text>
</comment>
<reference evidence="7" key="1">
    <citation type="journal article" date="2022" name="Plant J.">
        <title>Strategies of tolerance reflected in two North American maple genomes.</title>
        <authorList>
            <person name="McEvoy S.L."/>
            <person name="Sezen U.U."/>
            <person name="Trouern-Trend A."/>
            <person name="McMahon S.M."/>
            <person name="Schaberg P.G."/>
            <person name="Yang J."/>
            <person name="Wegrzyn J.L."/>
            <person name="Swenson N.G."/>
        </authorList>
    </citation>
    <scope>NUCLEOTIDE SEQUENCE</scope>
    <source>
        <strain evidence="7">91603</strain>
    </source>
</reference>
<dbReference type="AlphaFoldDB" id="A0AAD5NFD0"/>
<feature type="domain" description="O-methyltransferase dimerisation" evidence="6">
    <location>
        <begin position="28"/>
        <end position="116"/>
    </location>
</feature>
<dbReference type="SUPFAM" id="SSF46785">
    <property type="entry name" value="Winged helix' DNA-binding domain"/>
    <property type="match status" value="1"/>
</dbReference>
<dbReference type="Pfam" id="PF08100">
    <property type="entry name" value="Dimerisation"/>
    <property type="match status" value="1"/>
</dbReference>
<evidence type="ECO:0000256" key="1">
    <source>
        <dbReference type="ARBA" id="ARBA00022603"/>
    </source>
</evidence>
<dbReference type="FunFam" id="1.10.10.10:FF:000357">
    <property type="entry name" value="Caffeic acid 3-O-methyltransferase"/>
    <property type="match status" value="1"/>
</dbReference>
<dbReference type="InterPro" id="IPR012967">
    <property type="entry name" value="COMT_dimerisation"/>
</dbReference>
<dbReference type="PANTHER" id="PTHR11746">
    <property type="entry name" value="O-METHYLTRANSFERASE"/>
    <property type="match status" value="1"/>
</dbReference>
<accession>A0AAD5NFD0</accession>
<proteinExistence type="predicted"/>
<dbReference type="Gene3D" id="1.10.10.10">
    <property type="entry name" value="Winged helix-like DNA-binding domain superfamily/Winged helix DNA-binding domain"/>
    <property type="match status" value="1"/>
</dbReference>
<evidence type="ECO:0000313" key="8">
    <source>
        <dbReference type="Proteomes" id="UP001064489"/>
    </source>
</evidence>